<feature type="signal peptide" evidence="8">
    <location>
        <begin position="1"/>
        <end position="22"/>
    </location>
</feature>
<feature type="chain" id="PRO_5035585890" description="guanylate kinase" evidence="8">
    <location>
        <begin position="23"/>
        <end position="805"/>
    </location>
</feature>
<keyword evidence="4" id="KW-0808">Transferase</keyword>
<dbReference type="InterPro" id="IPR027417">
    <property type="entry name" value="P-loop_NTPase"/>
</dbReference>
<evidence type="ECO:0000256" key="1">
    <source>
        <dbReference type="ARBA" id="ARBA00004229"/>
    </source>
</evidence>
<comment type="subcellular location">
    <subcellularLocation>
        <location evidence="1">Plastid</location>
        <location evidence="1">Chloroplast</location>
    </subcellularLocation>
</comment>
<dbReference type="InterPro" id="IPR017665">
    <property type="entry name" value="Guanylate_kinase"/>
</dbReference>
<reference evidence="10" key="1">
    <citation type="submission" date="2021-01" db="EMBL/GenBank/DDBJ databases">
        <authorList>
            <person name="Corre E."/>
            <person name="Pelletier E."/>
            <person name="Niang G."/>
            <person name="Scheremetjew M."/>
            <person name="Finn R."/>
            <person name="Kale V."/>
            <person name="Holt S."/>
            <person name="Cochrane G."/>
            <person name="Meng A."/>
            <person name="Brown T."/>
            <person name="Cohen L."/>
        </authorList>
    </citation>
    <scope>NUCLEOTIDE SEQUENCE</scope>
    <source>
        <strain evidence="10">CCMP 2712</strain>
    </source>
</reference>
<dbReference type="InterPro" id="IPR004147">
    <property type="entry name" value="ABC1_dom"/>
</dbReference>
<proteinExistence type="inferred from homology"/>
<dbReference type="GO" id="GO:0005524">
    <property type="term" value="F:ATP binding"/>
    <property type="evidence" value="ECO:0007669"/>
    <property type="project" value="UniProtKB-KW"/>
</dbReference>
<protein>
    <recommendedName>
        <fullName evidence="3">guanylate kinase</fullName>
        <ecNumber evidence="3">2.7.4.8</ecNumber>
    </recommendedName>
</protein>
<dbReference type="HAMAP" id="MF_00328">
    <property type="entry name" value="Guanylate_kinase"/>
    <property type="match status" value="1"/>
</dbReference>
<dbReference type="SMART" id="SM00072">
    <property type="entry name" value="GuKc"/>
    <property type="match status" value="1"/>
</dbReference>
<dbReference type="SUPFAM" id="SSF56112">
    <property type="entry name" value="Protein kinase-like (PK-like)"/>
    <property type="match status" value="1"/>
</dbReference>
<evidence type="ECO:0000256" key="6">
    <source>
        <dbReference type="ARBA" id="ARBA00022777"/>
    </source>
</evidence>
<dbReference type="InterPro" id="IPR008144">
    <property type="entry name" value="Guanylate_kin-like_dom"/>
</dbReference>
<dbReference type="Pfam" id="PF00625">
    <property type="entry name" value="Guanylate_kin"/>
    <property type="match status" value="1"/>
</dbReference>
<evidence type="ECO:0000259" key="9">
    <source>
        <dbReference type="PROSITE" id="PS50052"/>
    </source>
</evidence>
<dbReference type="SUPFAM" id="SSF52540">
    <property type="entry name" value="P-loop containing nucleoside triphosphate hydrolases"/>
    <property type="match status" value="1"/>
</dbReference>
<dbReference type="InterPro" id="IPR011009">
    <property type="entry name" value="Kinase-like_dom_sf"/>
</dbReference>
<keyword evidence="6" id="KW-0418">Kinase</keyword>
<evidence type="ECO:0000313" key="10">
    <source>
        <dbReference type="EMBL" id="CAE2270780.1"/>
    </source>
</evidence>
<evidence type="ECO:0000256" key="7">
    <source>
        <dbReference type="ARBA" id="ARBA00022840"/>
    </source>
</evidence>
<keyword evidence="8" id="KW-0732">Signal</keyword>
<dbReference type="FunFam" id="3.40.50.300:FF:000776">
    <property type="entry name" value="Guanylate kinase 2"/>
    <property type="match status" value="1"/>
</dbReference>
<dbReference type="Gene3D" id="3.40.50.300">
    <property type="entry name" value="P-loop containing nucleotide triphosphate hydrolases"/>
    <property type="match status" value="1"/>
</dbReference>
<dbReference type="NCBIfam" id="TIGR03263">
    <property type="entry name" value="guanyl_kin"/>
    <property type="match status" value="1"/>
</dbReference>
<dbReference type="InterPro" id="IPR008145">
    <property type="entry name" value="GK/Ca_channel_bsu"/>
</dbReference>
<sequence length="805" mass="91710">MLSPRFALLLLCIDLVCWQCSANILPARGVSRSEVRQNPLTDKHDRVLLLGDAAPSKRKEGNSAMDTKPPPLAVFAPIAQHVLGGLLRLSPLGLAALLILQSEQARRSLFFWTNAVPIYVHYKAVDKMLEGRPKKVRREAFERLHTKYANRVYDVIVHLGGFYLKFGQIGATREDFVPKQWTVLLERLEDKVPPEKDPHYPPLLVEKELKRPLHEVFDGFEVEPMGSASIGQCHRAILKDRRKVVVKVMRPHAKRLFEGDLSTLEQFCKFAQPQISPVFEEFRHQFKSEFDYRREAENLQLVWSKLKGKWSGRVVIPQPISELVTQDVLVMEYVPGKKLVDVLKEQARREAAKRGVKVEDLQREHMEMLRRRQNNIFTSLGDIQQSVMIKVHNFVVRVGDFMRRSSQQLSSVCMSDVKQKPFEWTELPVDPDTTISRVVEVHGDQLFEHGCLNCDPHPGNILLMPDGRLGLIDFGQVKKLSLEERILYARLIVALAEKDSFEIVRAYKEMGVRTRHNTPHVLQAWATILNDRDDDSVLEGQNFQGYMEELNRRDPLIHAPDTFVLVQRASVLLRGCAIVLGRKLSMAERWKKHATRLLTRYRRHVEELGMACVTATPKCVVICGPSGVGKGTLINMLLKDKGCGRLGFSVSHTTRKPRPGEVDGVHYNFITHEVMEKLLKKSKFLEHARVHGNIYGTSFEAVEKVICDGKICILDIDVQGVRACRRSKLEAAYVFIAPPSIAELERRLTGRGTESEEQVTKRLRNAIGELQDSHQPGLFDFVIVNDDLQKAFRQLKMIITGQVSN</sequence>
<feature type="domain" description="Guanylate kinase-like" evidence="9">
    <location>
        <begin position="617"/>
        <end position="800"/>
    </location>
</feature>
<dbReference type="GO" id="GO:0005829">
    <property type="term" value="C:cytosol"/>
    <property type="evidence" value="ECO:0007669"/>
    <property type="project" value="TreeGrafter"/>
</dbReference>
<dbReference type="EMBL" id="HBKN01008834">
    <property type="protein sequence ID" value="CAE2270782.1"/>
    <property type="molecule type" value="Transcribed_RNA"/>
</dbReference>
<dbReference type="PROSITE" id="PS50052">
    <property type="entry name" value="GUANYLATE_KINASE_2"/>
    <property type="match status" value="1"/>
</dbReference>
<dbReference type="Pfam" id="PF03109">
    <property type="entry name" value="ABC1"/>
    <property type="match status" value="2"/>
</dbReference>
<dbReference type="PANTHER" id="PTHR23117">
    <property type="entry name" value="GUANYLATE KINASE-RELATED"/>
    <property type="match status" value="1"/>
</dbReference>
<evidence type="ECO:0000256" key="3">
    <source>
        <dbReference type="ARBA" id="ARBA00012961"/>
    </source>
</evidence>
<gene>
    <name evidence="10" type="ORF">GTHE00462_LOCUS6934</name>
    <name evidence="11" type="ORF">GTHE00462_LOCUS6935</name>
</gene>
<dbReference type="EMBL" id="HBKN01008833">
    <property type="protein sequence ID" value="CAE2270780.1"/>
    <property type="molecule type" value="Transcribed_RNA"/>
</dbReference>
<dbReference type="GO" id="GO:0004385">
    <property type="term" value="F:GMP kinase activity"/>
    <property type="evidence" value="ECO:0007669"/>
    <property type="project" value="UniProtKB-EC"/>
</dbReference>
<accession>A0A6U5XJI1</accession>
<dbReference type="AlphaFoldDB" id="A0A6U5XJI1"/>
<keyword evidence="7" id="KW-0067">ATP-binding</keyword>
<dbReference type="GO" id="GO:0009507">
    <property type="term" value="C:chloroplast"/>
    <property type="evidence" value="ECO:0007669"/>
    <property type="project" value="UniProtKB-SubCell"/>
</dbReference>
<organism evidence="10">
    <name type="scientific">Guillardia theta</name>
    <name type="common">Cryptophyte</name>
    <name type="synonym">Cryptomonas phi</name>
    <dbReference type="NCBI Taxonomy" id="55529"/>
    <lineage>
        <taxon>Eukaryota</taxon>
        <taxon>Cryptophyceae</taxon>
        <taxon>Pyrenomonadales</taxon>
        <taxon>Geminigeraceae</taxon>
        <taxon>Guillardia</taxon>
    </lineage>
</organism>
<dbReference type="CDD" id="cd05121">
    <property type="entry name" value="ABC1_ADCK3-like"/>
    <property type="match status" value="1"/>
</dbReference>
<evidence type="ECO:0000256" key="8">
    <source>
        <dbReference type="SAM" id="SignalP"/>
    </source>
</evidence>
<dbReference type="InterPro" id="IPR020590">
    <property type="entry name" value="Guanylate_kinase_CS"/>
</dbReference>
<dbReference type="PANTHER" id="PTHR23117:SF13">
    <property type="entry name" value="GUANYLATE KINASE"/>
    <property type="match status" value="1"/>
</dbReference>
<keyword evidence="5" id="KW-0547">Nucleotide-binding</keyword>
<comment type="similarity">
    <text evidence="2">Belongs to the guanylate kinase family.</text>
</comment>
<dbReference type="PROSITE" id="PS00856">
    <property type="entry name" value="GUANYLATE_KINASE_1"/>
    <property type="match status" value="1"/>
</dbReference>
<dbReference type="EC" id="2.7.4.8" evidence="3"/>
<dbReference type="CDD" id="cd00071">
    <property type="entry name" value="GMPK"/>
    <property type="match status" value="1"/>
</dbReference>
<name>A0A6U5XJI1_GUITH</name>
<evidence type="ECO:0000256" key="2">
    <source>
        <dbReference type="ARBA" id="ARBA00005790"/>
    </source>
</evidence>
<evidence type="ECO:0000256" key="5">
    <source>
        <dbReference type="ARBA" id="ARBA00022741"/>
    </source>
</evidence>
<evidence type="ECO:0000256" key="4">
    <source>
        <dbReference type="ARBA" id="ARBA00022679"/>
    </source>
</evidence>
<evidence type="ECO:0000313" key="11">
    <source>
        <dbReference type="EMBL" id="CAE2270782.1"/>
    </source>
</evidence>